<dbReference type="PANTHER" id="PTHR30061:SF50">
    <property type="entry name" value="MALTOSE_MALTODEXTRIN-BINDING PERIPLASMIC PROTEIN"/>
    <property type="match status" value="1"/>
</dbReference>
<dbReference type="Proteomes" id="UP000228921">
    <property type="component" value="Unassembled WGS sequence"/>
</dbReference>
<dbReference type="GO" id="GO:1901982">
    <property type="term" value="F:maltose binding"/>
    <property type="evidence" value="ECO:0007669"/>
    <property type="project" value="TreeGrafter"/>
</dbReference>
<accession>A0A2M8NZZ8</accession>
<keyword evidence="4" id="KW-0732">Signal</keyword>
<dbReference type="Pfam" id="PF13416">
    <property type="entry name" value="SBP_bac_8"/>
    <property type="match status" value="1"/>
</dbReference>
<dbReference type="PANTHER" id="PTHR30061">
    <property type="entry name" value="MALTOSE-BINDING PERIPLASMIC PROTEIN"/>
    <property type="match status" value="1"/>
</dbReference>
<dbReference type="AlphaFoldDB" id="A0A2M8NZZ8"/>
<dbReference type="GO" id="GO:0042956">
    <property type="term" value="P:maltodextrin transmembrane transport"/>
    <property type="evidence" value="ECO:0007669"/>
    <property type="project" value="TreeGrafter"/>
</dbReference>
<sequence>MRNKFIAFLLIVAVMFGALGVLNVRAQDATLLIWADDTRAPILEALGAKFKEEFGVDVKVQQLGFGDIRSQVKTASPAGEGPDIFVGAHDWIGELSKDGLLEPLDLGELAEKFTQASLDGFTYEGVLYGMPYAVENVAFVYNPEIVTEVPKNFEEVRKLSEELMKSGVVKYGFVRQSGDPYHFFPIQTAFGGYVFGFEEGVGYNPNDLGIDSEGSIAALKWFEGMVKDGLQPAGVDYDVMHTLFTNKEAAMIITGPWALGDRLRPSGVPYKIAPIPGGGRPFLGVQGFMVNAFSKNKELAKTFLFDFIAAEDIEVTAVGKDGVERTGIPMVLFGFDRPSAFLPALDKLEDPDLIAFGEAGVNGLAMPAIPEMASVWQAWGNAIEAVANQQVGAEEAFKTAAEQIRNLLR</sequence>
<evidence type="ECO:0000313" key="6">
    <source>
        <dbReference type="Proteomes" id="UP000228921"/>
    </source>
</evidence>
<keyword evidence="2" id="KW-0813">Transport</keyword>
<dbReference type="CDD" id="cd13586">
    <property type="entry name" value="PBP2_Maltose_binding_like"/>
    <property type="match status" value="1"/>
</dbReference>
<dbReference type="GO" id="GO:0015768">
    <property type="term" value="P:maltose transport"/>
    <property type="evidence" value="ECO:0007669"/>
    <property type="project" value="TreeGrafter"/>
</dbReference>
<dbReference type="Gene3D" id="3.40.190.10">
    <property type="entry name" value="Periplasmic binding protein-like II"/>
    <property type="match status" value="2"/>
</dbReference>
<dbReference type="InterPro" id="IPR006059">
    <property type="entry name" value="SBP"/>
</dbReference>
<comment type="similarity">
    <text evidence="1">Belongs to the bacterial solute-binding protein 1 family.</text>
</comment>
<proteinExistence type="inferred from homology"/>
<evidence type="ECO:0000256" key="1">
    <source>
        <dbReference type="ARBA" id="ARBA00008520"/>
    </source>
</evidence>
<name>A0A2M8NZZ8_9CHLR</name>
<dbReference type="SUPFAM" id="SSF53850">
    <property type="entry name" value="Periplasmic binding protein-like II"/>
    <property type="match status" value="1"/>
</dbReference>
<protein>
    <submittedName>
        <fullName evidence="5">Maltose ABC transporter substrate-binding protein</fullName>
    </submittedName>
</protein>
<dbReference type="InterPro" id="IPR006060">
    <property type="entry name" value="Maltose/Cyclodextrin-bd"/>
</dbReference>
<keyword evidence="3" id="KW-0762">Sugar transport</keyword>
<dbReference type="GO" id="GO:0015144">
    <property type="term" value="F:carbohydrate transmembrane transporter activity"/>
    <property type="evidence" value="ECO:0007669"/>
    <property type="project" value="InterPro"/>
</dbReference>
<dbReference type="EMBL" id="PGTK01000006">
    <property type="protein sequence ID" value="PJF30857.1"/>
    <property type="molecule type" value="Genomic_DNA"/>
</dbReference>
<organism evidence="5 6">
    <name type="scientific">Candidatus Thermofonsia Clade 1 bacterium</name>
    <dbReference type="NCBI Taxonomy" id="2364210"/>
    <lineage>
        <taxon>Bacteria</taxon>
        <taxon>Bacillati</taxon>
        <taxon>Chloroflexota</taxon>
        <taxon>Candidatus Thermofontia</taxon>
        <taxon>Candidatus Thermofonsia Clade 1</taxon>
    </lineage>
</organism>
<gene>
    <name evidence="5" type="ORF">CUN51_06640</name>
</gene>
<dbReference type="PRINTS" id="PR00181">
    <property type="entry name" value="MALTOSEBP"/>
</dbReference>
<evidence type="ECO:0000256" key="4">
    <source>
        <dbReference type="ARBA" id="ARBA00022729"/>
    </source>
</evidence>
<comment type="caution">
    <text evidence="5">The sequence shown here is derived from an EMBL/GenBank/DDBJ whole genome shotgun (WGS) entry which is preliminary data.</text>
</comment>
<evidence type="ECO:0000256" key="2">
    <source>
        <dbReference type="ARBA" id="ARBA00022448"/>
    </source>
</evidence>
<evidence type="ECO:0000256" key="3">
    <source>
        <dbReference type="ARBA" id="ARBA00022597"/>
    </source>
</evidence>
<dbReference type="GO" id="GO:0055052">
    <property type="term" value="C:ATP-binding cassette (ABC) transporter complex, substrate-binding subunit-containing"/>
    <property type="evidence" value="ECO:0007669"/>
    <property type="project" value="TreeGrafter"/>
</dbReference>
<reference evidence="5 6" key="1">
    <citation type="submission" date="2017-11" db="EMBL/GenBank/DDBJ databases">
        <title>Evolution of Phototrophy in the Chloroflexi Phylum Driven by Horizontal Gene Transfer.</title>
        <authorList>
            <person name="Ward L.M."/>
            <person name="Hemp J."/>
            <person name="Shih P.M."/>
            <person name="Mcglynn S.E."/>
            <person name="Fischer W."/>
        </authorList>
    </citation>
    <scope>NUCLEOTIDE SEQUENCE [LARGE SCALE GENOMIC DNA]</scope>
    <source>
        <strain evidence="5">CP2_2F</strain>
    </source>
</reference>
<evidence type="ECO:0000313" key="5">
    <source>
        <dbReference type="EMBL" id="PJF30857.1"/>
    </source>
</evidence>